<dbReference type="Proteomes" id="UP001519294">
    <property type="component" value="Unassembled WGS sequence"/>
</dbReference>
<keyword evidence="2" id="KW-1185">Reference proteome</keyword>
<dbReference type="Pfam" id="PF10055">
    <property type="entry name" value="DUF2292"/>
    <property type="match status" value="1"/>
</dbReference>
<protein>
    <recommendedName>
        <fullName evidence="3">DUF2292 domain-containing protein</fullName>
    </recommendedName>
</protein>
<gene>
    <name evidence="1" type="ORF">J2Z81_002130</name>
</gene>
<evidence type="ECO:0000313" key="2">
    <source>
        <dbReference type="Proteomes" id="UP001519294"/>
    </source>
</evidence>
<name>A0ABS4S9R8_9BACI</name>
<sequence>MSKLTHLQFEHIKTSLEKMKYGSIMITVQNGEITQIDTTEKVKDKRQPGIKTINKNWKN</sequence>
<proteinExistence type="predicted"/>
<evidence type="ECO:0000313" key="1">
    <source>
        <dbReference type="EMBL" id="MBP2258159.1"/>
    </source>
</evidence>
<dbReference type="RefSeq" id="WP_226371313.1">
    <property type="nucleotide sequence ID" value="NZ_JAGIKX010000020.1"/>
</dbReference>
<reference evidence="1 2" key="1">
    <citation type="submission" date="2021-03" db="EMBL/GenBank/DDBJ databases">
        <title>Genomic Encyclopedia of Type Strains, Phase IV (KMG-IV): sequencing the most valuable type-strain genomes for metagenomic binning, comparative biology and taxonomic classification.</title>
        <authorList>
            <person name="Goeker M."/>
        </authorList>
    </citation>
    <scope>NUCLEOTIDE SEQUENCE [LARGE SCALE GENOMIC DNA]</scope>
    <source>
        <strain evidence="1 2">DSM 25790</strain>
    </source>
</reference>
<dbReference type="EMBL" id="JAGIKX010000020">
    <property type="protein sequence ID" value="MBP2258159.1"/>
    <property type="molecule type" value="Genomic_DNA"/>
</dbReference>
<evidence type="ECO:0008006" key="3">
    <source>
        <dbReference type="Google" id="ProtNLM"/>
    </source>
</evidence>
<accession>A0ABS4S9R8</accession>
<comment type="caution">
    <text evidence="1">The sequence shown here is derived from an EMBL/GenBank/DDBJ whole genome shotgun (WGS) entry which is preliminary data.</text>
</comment>
<organism evidence="1 2">
    <name type="scientific">Virgibacillus alimentarius</name>
    <dbReference type="NCBI Taxonomy" id="698769"/>
    <lineage>
        <taxon>Bacteria</taxon>
        <taxon>Bacillati</taxon>
        <taxon>Bacillota</taxon>
        <taxon>Bacilli</taxon>
        <taxon>Bacillales</taxon>
        <taxon>Bacillaceae</taxon>
        <taxon>Virgibacillus</taxon>
    </lineage>
</organism>
<dbReference type="InterPro" id="IPR018743">
    <property type="entry name" value="DUF2292"/>
</dbReference>